<dbReference type="InterPro" id="IPR051315">
    <property type="entry name" value="Bact_Chemotaxis_CheA"/>
</dbReference>
<dbReference type="PROSITE" id="PS50109">
    <property type="entry name" value="HIS_KIN"/>
    <property type="match status" value="1"/>
</dbReference>
<evidence type="ECO:0000256" key="5">
    <source>
        <dbReference type="ARBA" id="ARBA00022777"/>
    </source>
</evidence>
<comment type="caution">
    <text evidence="8">The sequence shown here is derived from an EMBL/GenBank/DDBJ whole genome shotgun (WGS) entry which is preliminary data.</text>
</comment>
<evidence type="ECO:0000259" key="6">
    <source>
        <dbReference type="PROSITE" id="PS50109"/>
    </source>
</evidence>
<dbReference type="EC" id="2.7.13.3" evidence="2"/>
<dbReference type="SMART" id="SM00260">
    <property type="entry name" value="CheW"/>
    <property type="match status" value="1"/>
</dbReference>
<dbReference type="InterPro" id="IPR004358">
    <property type="entry name" value="Sig_transdc_His_kin-like_C"/>
</dbReference>
<feature type="domain" description="Histidine kinase" evidence="6">
    <location>
        <begin position="1"/>
        <end position="203"/>
    </location>
</feature>
<dbReference type="InterPro" id="IPR002545">
    <property type="entry name" value="CheW-lke_dom"/>
</dbReference>
<evidence type="ECO:0000259" key="7">
    <source>
        <dbReference type="PROSITE" id="PS50851"/>
    </source>
</evidence>
<comment type="catalytic activity">
    <reaction evidence="1">
        <text>ATP + protein L-histidine = ADP + protein N-phospho-L-histidine.</text>
        <dbReference type="EC" id="2.7.13.3"/>
    </reaction>
</comment>
<feature type="domain" description="CheW-like" evidence="7">
    <location>
        <begin position="205"/>
        <end position="339"/>
    </location>
</feature>
<dbReference type="GO" id="GO:0007165">
    <property type="term" value="P:signal transduction"/>
    <property type="evidence" value="ECO:0007669"/>
    <property type="project" value="InterPro"/>
</dbReference>
<dbReference type="PANTHER" id="PTHR43395">
    <property type="entry name" value="SENSOR HISTIDINE KINASE CHEA"/>
    <property type="match status" value="1"/>
</dbReference>
<keyword evidence="3" id="KW-0597">Phosphoprotein</keyword>
<evidence type="ECO:0000256" key="2">
    <source>
        <dbReference type="ARBA" id="ARBA00012438"/>
    </source>
</evidence>
<dbReference type="AlphaFoldDB" id="A0A0F9LP54"/>
<dbReference type="InterPro" id="IPR036890">
    <property type="entry name" value="HATPase_C_sf"/>
</dbReference>
<dbReference type="EMBL" id="LAZR01012010">
    <property type="protein sequence ID" value="KKM47602.1"/>
    <property type="molecule type" value="Genomic_DNA"/>
</dbReference>
<dbReference type="GO" id="GO:0004673">
    <property type="term" value="F:protein histidine kinase activity"/>
    <property type="evidence" value="ECO:0007669"/>
    <property type="project" value="UniProtKB-EC"/>
</dbReference>
<organism evidence="8">
    <name type="scientific">marine sediment metagenome</name>
    <dbReference type="NCBI Taxonomy" id="412755"/>
    <lineage>
        <taxon>unclassified sequences</taxon>
        <taxon>metagenomes</taxon>
        <taxon>ecological metagenomes</taxon>
    </lineage>
</organism>
<proteinExistence type="predicted"/>
<dbReference type="CDD" id="cd00731">
    <property type="entry name" value="CheA_reg"/>
    <property type="match status" value="1"/>
</dbReference>
<dbReference type="PROSITE" id="PS50851">
    <property type="entry name" value="CHEW"/>
    <property type="match status" value="1"/>
</dbReference>
<dbReference type="FunFam" id="3.30.565.10:FF:000016">
    <property type="entry name" value="Chemotaxis protein CheA, putative"/>
    <property type="match status" value="1"/>
</dbReference>
<dbReference type="Gene3D" id="3.30.565.10">
    <property type="entry name" value="Histidine kinase-like ATPase, C-terminal domain"/>
    <property type="match status" value="1"/>
</dbReference>
<dbReference type="SUPFAM" id="SSF55874">
    <property type="entry name" value="ATPase domain of HSP90 chaperone/DNA topoisomerase II/histidine kinase"/>
    <property type="match status" value="1"/>
</dbReference>
<reference evidence="8" key="1">
    <citation type="journal article" date="2015" name="Nature">
        <title>Complex archaea that bridge the gap between prokaryotes and eukaryotes.</title>
        <authorList>
            <person name="Spang A."/>
            <person name="Saw J.H."/>
            <person name="Jorgensen S.L."/>
            <person name="Zaremba-Niedzwiedzka K."/>
            <person name="Martijn J."/>
            <person name="Lind A.E."/>
            <person name="van Eijk R."/>
            <person name="Schleper C."/>
            <person name="Guy L."/>
            <person name="Ettema T.J."/>
        </authorList>
    </citation>
    <scope>NUCLEOTIDE SEQUENCE</scope>
</reference>
<dbReference type="PANTHER" id="PTHR43395:SF1">
    <property type="entry name" value="CHEMOTAXIS PROTEIN CHEA"/>
    <property type="match status" value="1"/>
</dbReference>
<dbReference type="InterPro" id="IPR036061">
    <property type="entry name" value="CheW-like_dom_sf"/>
</dbReference>
<keyword evidence="5" id="KW-0418">Kinase</keyword>
<evidence type="ECO:0000256" key="4">
    <source>
        <dbReference type="ARBA" id="ARBA00022679"/>
    </source>
</evidence>
<evidence type="ECO:0000313" key="8">
    <source>
        <dbReference type="EMBL" id="KKM47602.1"/>
    </source>
</evidence>
<dbReference type="Pfam" id="PF02518">
    <property type="entry name" value="HATPase_c"/>
    <property type="match status" value="1"/>
</dbReference>
<dbReference type="SMART" id="SM00387">
    <property type="entry name" value="HATPase_c"/>
    <property type="match status" value="1"/>
</dbReference>
<evidence type="ECO:0000256" key="1">
    <source>
        <dbReference type="ARBA" id="ARBA00000085"/>
    </source>
</evidence>
<keyword evidence="4" id="KW-0808">Transferase</keyword>
<dbReference type="GO" id="GO:0006935">
    <property type="term" value="P:chemotaxis"/>
    <property type="evidence" value="ECO:0007669"/>
    <property type="project" value="InterPro"/>
</dbReference>
<evidence type="ECO:0000256" key="3">
    <source>
        <dbReference type="ARBA" id="ARBA00022553"/>
    </source>
</evidence>
<sequence>LDLITADLQLGVMKMRMQPIKKVFGKFPRLVRDISQNLGKEVHLGISGEDTEVDRTVIERIGDPLVHIIRNAIDHGIEGIEQRQGKGKAAKGLVEISAFQQGSQIVIEVSDDGRGINVDAVKKKAVLQGFATEEEAQRMTDKEAVNLIFNAGFSTVEVASELSGRGVGMDVVKTNISKLNGYVDVMTTKDAGTTVRISIPLTLAIIQALMVRAGGMQYAIPLGVIEETIKITQSDIDNVTGQPVLKIRERVHTLAELTDVLNSPAPAEEVSDRYVLVIAVGERQFCIAVDELLGQEEVVIKAIEGIDTDATGILGATITGEGKIVLILDPSGMSRVVAGQTGL</sequence>
<name>A0A0F9LP54_9ZZZZ</name>
<dbReference type="Pfam" id="PF01584">
    <property type="entry name" value="CheW"/>
    <property type="match status" value="1"/>
</dbReference>
<dbReference type="InterPro" id="IPR005467">
    <property type="entry name" value="His_kinase_dom"/>
</dbReference>
<gene>
    <name evidence="8" type="ORF">LCGC14_1558440</name>
</gene>
<accession>A0A0F9LP54</accession>
<dbReference type="Gene3D" id="2.30.30.40">
    <property type="entry name" value="SH3 Domains"/>
    <property type="match status" value="1"/>
</dbReference>
<feature type="non-terminal residue" evidence="8">
    <location>
        <position position="1"/>
    </location>
</feature>
<dbReference type="SUPFAM" id="SSF50341">
    <property type="entry name" value="CheW-like"/>
    <property type="match status" value="1"/>
</dbReference>
<dbReference type="InterPro" id="IPR003594">
    <property type="entry name" value="HATPase_dom"/>
</dbReference>
<dbReference type="PRINTS" id="PR00344">
    <property type="entry name" value="BCTRLSENSOR"/>
</dbReference>
<protein>
    <recommendedName>
        <fullName evidence="2">histidine kinase</fullName>
        <ecNumber evidence="2">2.7.13.3</ecNumber>
    </recommendedName>
</protein>